<dbReference type="PANTHER" id="PTHR40074:SF2">
    <property type="entry name" value="O-ACETYLTRANSFERASE WECH"/>
    <property type="match status" value="1"/>
</dbReference>
<feature type="transmembrane region" description="Helical" evidence="8">
    <location>
        <begin position="210"/>
        <end position="229"/>
    </location>
</feature>
<dbReference type="RefSeq" id="WP_345253950.1">
    <property type="nucleotide sequence ID" value="NZ_BAABGY010000004.1"/>
</dbReference>
<organism evidence="10 11">
    <name type="scientific">Flaviaesturariibacter amylovorans</name>
    <dbReference type="NCBI Taxonomy" id="1084520"/>
    <lineage>
        <taxon>Bacteria</taxon>
        <taxon>Pseudomonadati</taxon>
        <taxon>Bacteroidota</taxon>
        <taxon>Chitinophagia</taxon>
        <taxon>Chitinophagales</taxon>
        <taxon>Chitinophagaceae</taxon>
        <taxon>Flaviaestuariibacter</taxon>
    </lineage>
</organism>
<evidence type="ECO:0000256" key="8">
    <source>
        <dbReference type="SAM" id="Phobius"/>
    </source>
</evidence>
<accession>A0ABP8GGB8</accession>
<reference evidence="11" key="1">
    <citation type="journal article" date="2019" name="Int. J. Syst. Evol. Microbiol.">
        <title>The Global Catalogue of Microorganisms (GCM) 10K type strain sequencing project: providing services to taxonomists for standard genome sequencing and annotation.</title>
        <authorList>
            <consortium name="The Broad Institute Genomics Platform"/>
            <consortium name="The Broad Institute Genome Sequencing Center for Infectious Disease"/>
            <person name="Wu L."/>
            <person name="Ma J."/>
        </authorList>
    </citation>
    <scope>NUCLEOTIDE SEQUENCE [LARGE SCALE GENOMIC DNA]</scope>
    <source>
        <strain evidence="11">JCM 17919</strain>
    </source>
</reference>
<feature type="transmembrane region" description="Helical" evidence="8">
    <location>
        <begin position="276"/>
        <end position="297"/>
    </location>
</feature>
<keyword evidence="10" id="KW-0012">Acyltransferase</keyword>
<comment type="caution">
    <text evidence="10">The sequence shown here is derived from an EMBL/GenBank/DDBJ whole genome shotgun (WGS) entry which is preliminary data.</text>
</comment>
<dbReference type="Proteomes" id="UP001501725">
    <property type="component" value="Unassembled WGS sequence"/>
</dbReference>
<feature type="transmembrane region" description="Helical" evidence="8">
    <location>
        <begin position="182"/>
        <end position="198"/>
    </location>
</feature>
<proteinExistence type="inferred from homology"/>
<protein>
    <submittedName>
        <fullName evidence="10">Acyltransferase</fullName>
    </submittedName>
</protein>
<sequence>MQTMLRPEWSRKMRFFSFVSMLLLVYVHGYDLNDRYLQPFGLVQERTTFTTFFEYLTANGLFRFRIPMLFAISGYLLARGDEKGYLRIIGKRFRTIAIPYFLWSAIGILIVFALLQWSFTRDVVATQLPPDKRSLGDVTANDWFQIMTGGGISYQLWFIRSLFILNLLYPVLRLGVLKAPKVLFPVLTLLWLATPMSLFDTLPQQFQGPWRMLIDGEGLLPFCLGIWLCKRGKDLSRQPRWFSMKGAVAVLLVLSIAKTWIALNAGIFPGEAIPRITIWVMHKFVVASGLLVAWYGADRLSAWAMSKRWFRAASDQSFMIYALHVPLVTYLIDPVHGLLQPFRYYRLATYLLLPAVLILFCMAVGALLKKVAPPVFGILTGNRGLTPLPEPPAATSEEGSVRVLPVDAPAVR</sequence>
<feature type="domain" description="Acyltransferase 3" evidence="9">
    <location>
        <begin position="19"/>
        <end position="364"/>
    </location>
</feature>
<evidence type="ECO:0000259" key="9">
    <source>
        <dbReference type="Pfam" id="PF01757"/>
    </source>
</evidence>
<evidence type="ECO:0000256" key="7">
    <source>
        <dbReference type="SAM" id="MobiDB-lite"/>
    </source>
</evidence>
<keyword evidence="10" id="KW-0808">Transferase</keyword>
<feature type="transmembrane region" description="Helical" evidence="8">
    <location>
        <begin position="152"/>
        <end position="170"/>
    </location>
</feature>
<dbReference type="GO" id="GO:0016746">
    <property type="term" value="F:acyltransferase activity"/>
    <property type="evidence" value="ECO:0007669"/>
    <property type="project" value="UniProtKB-KW"/>
</dbReference>
<evidence type="ECO:0000256" key="4">
    <source>
        <dbReference type="ARBA" id="ARBA00022692"/>
    </source>
</evidence>
<evidence type="ECO:0000256" key="1">
    <source>
        <dbReference type="ARBA" id="ARBA00004651"/>
    </source>
</evidence>
<comment type="similarity">
    <text evidence="2">Belongs to the acyltransferase 3 family.</text>
</comment>
<evidence type="ECO:0000256" key="6">
    <source>
        <dbReference type="ARBA" id="ARBA00023136"/>
    </source>
</evidence>
<gene>
    <name evidence="10" type="ORF">GCM10023184_10430</name>
</gene>
<dbReference type="PANTHER" id="PTHR40074">
    <property type="entry name" value="O-ACETYLTRANSFERASE WECH"/>
    <property type="match status" value="1"/>
</dbReference>
<evidence type="ECO:0000256" key="5">
    <source>
        <dbReference type="ARBA" id="ARBA00022989"/>
    </source>
</evidence>
<keyword evidence="6 8" id="KW-0472">Membrane</keyword>
<evidence type="ECO:0000256" key="2">
    <source>
        <dbReference type="ARBA" id="ARBA00007400"/>
    </source>
</evidence>
<feature type="transmembrane region" description="Helical" evidence="8">
    <location>
        <begin position="347"/>
        <end position="368"/>
    </location>
</feature>
<feature type="transmembrane region" description="Helical" evidence="8">
    <location>
        <begin position="60"/>
        <end position="78"/>
    </location>
</feature>
<keyword evidence="4 8" id="KW-0812">Transmembrane</keyword>
<evidence type="ECO:0000313" key="11">
    <source>
        <dbReference type="Proteomes" id="UP001501725"/>
    </source>
</evidence>
<comment type="subcellular location">
    <subcellularLocation>
        <location evidence="1">Cell membrane</location>
        <topology evidence="1">Multi-pass membrane protein</topology>
    </subcellularLocation>
</comment>
<keyword evidence="11" id="KW-1185">Reference proteome</keyword>
<feature type="transmembrane region" description="Helical" evidence="8">
    <location>
        <begin position="318"/>
        <end position="335"/>
    </location>
</feature>
<evidence type="ECO:0000256" key="3">
    <source>
        <dbReference type="ARBA" id="ARBA00022475"/>
    </source>
</evidence>
<dbReference type="Pfam" id="PF01757">
    <property type="entry name" value="Acyl_transf_3"/>
    <property type="match status" value="1"/>
</dbReference>
<dbReference type="EMBL" id="BAABGY010000004">
    <property type="protein sequence ID" value="GAA4323544.1"/>
    <property type="molecule type" value="Genomic_DNA"/>
</dbReference>
<dbReference type="InterPro" id="IPR002656">
    <property type="entry name" value="Acyl_transf_3_dom"/>
</dbReference>
<keyword evidence="5 8" id="KW-1133">Transmembrane helix</keyword>
<name>A0ABP8GGB8_9BACT</name>
<feature type="transmembrane region" description="Helical" evidence="8">
    <location>
        <begin position="98"/>
        <end position="119"/>
    </location>
</feature>
<feature type="region of interest" description="Disordered" evidence="7">
    <location>
        <begin position="389"/>
        <end position="412"/>
    </location>
</feature>
<feature type="transmembrane region" description="Helical" evidence="8">
    <location>
        <begin position="241"/>
        <end position="261"/>
    </location>
</feature>
<evidence type="ECO:0000313" key="10">
    <source>
        <dbReference type="EMBL" id="GAA4323544.1"/>
    </source>
</evidence>
<keyword evidence="3" id="KW-1003">Cell membrane</keyword>